<accession>A0ABN2BXV8</accession>
<evidence type="ECO:0000313" key="3">
    <source>
        <dbReference type="Proteomes" id="UP001501470"/>
    </source>
</evidence>
<proteinExistence type="predicted"/>
<gene>
    <name evidence="2" type="ORF">GCM10009827_081950</name>
</gene>
<evidence type="ECO:0000313" key="2">
    <source>
        <dbReference type="EMBL" id="GAA1549142.1"/>
    </source>
</evidence>
<feature type="compositionally biased region" description="Basic and acidic residues" evidence="1">
    <location>
        <begin position="54"/>
        <end position="68"/>
    </location>
</feature>
<keyword evidence="3" id="KW-1185">Reference proteome</keyword>
<feature type="region of interest" description="Disordered" evidence="1">
    <location>
        <begin position="46"/>
        <end position="88"/>
    </location>
</feature>
<feature type="compositionally biased region" description="Basic residues" evidence="1">
    <location>
        <begin position="69"/>
        <end position="80"/>
    </location>
</feature>
<evidence type="ECO:0000256" key="1">
    <source>
        <dbReference type="SAM" id="MobiDB-lite"/>
    </source>
</evidence>
<reference evidence="2 3" key="1">
    <citation type="journal article" date="2019" name="Int. J. Syst. Evol. Microbiol.">
        <title>The Global Catalogue of Microorganisms (GCM) 10K type strain sequencing project: providing services to taxonomists for standard genome sequencing and annotation.</title>
        <authorList>
            <consortium name="The Broad Institute Genomics Platform"/>
            <consortium name="The Broad Institute Genome Sequencing Center for Infectious Disease"/>
            <person name="Wu L."/>
            <person name="Ma J."/>
        </authorList>
    </citation>
    <scope>NUCLEOTIDE SEQUENCE [LARGE SCALE GENOMIC DNA]</scope>
    <source>
        <strain evidence="2 3">JCM 15933</strain>
    </source>
</reference>
<organism evidence="2 3">
    <name type="scientific">Dactylosporangium maewongense</name>
    <dbReference type="NCBI Taxonomy" id="634393"/>
    <lineage>
        <taxon>Bacteria</taxon>
        <taxon>Bacillati</taxon>
        <taxon>Actinomycetota</taxon>
        <taxon>Actinomycetes</taxon>
        <taxon>Micromonosporales</taxon>
        <taxon>Micromonosporaceae</taxon>
        <taxon>Dactylosporangium</taxon>
    </lineage>
</organism>
<dbReference type="EMBL" id="BAAAQD010000020">
    <property type="protein sequence ID" value="GAA1549142.1"/>
    <property type="molecule type" value="Genomic_DNA"/>
</dbReference>
<dbReference type="Proteomes" id="UP001501470">
    <property type="component" value="Unassembled WGS sequence"/>
</dbReference>
<protein>
    <submittedName>
        <fullName evidence="2">Uncharacterized protein</fullName>
    </submittedName>
</protein>
<comment type="caution">
    <text evidence="2">The sequence shown here is derived from an EMBL/GenBank/DDBJ whole genome shotgun (WGS) entry which is preliminary data.</text>
</comment>
<sequence>MEQETITWLGKVSFVDRPTKTSASRGAATPRRVARIPVVRHNRGIARGAFGDPAGRDVRGPRDGDGRRHGSRRCHRRRTAGPRPYAFPVRGQGDALAYGDLLLVGNGQRTDRRMHAVAYGQHR</sequence>
<name>A0ABN2BXV8_9ACTN</name>